<dbReference type="GO" id="GO:0005840">
    <property type="term" value="C:ribosome"/>
    <property type="evidence" value="ECO:0007669"/>
    <property type="project" value="UniProtKB-KW"/>
</dbReference>
<dbReference type="InterPro" id="IPR029063">
    <property type="entry name" value="SAM-dependent_MTases_sf"/>
</dbReference>
<feature type="binding site" evidence="6">
    <location>
        <position position="246"/>
    </location>
    <ligand>
        <name>S-adenosyl-L-methionine</name>
        <dbReference type="ChEBI" id="CHEBI:59789"/>
    </ligand>
</feature>
<feature type="binding site" evidence="6">
    <location>
        <position position="158"/>
    </location>
    <ligand>
        <name>S-adenosyl-L-methionine</name>
        <dbReference type="ChEBI" id="CHEBI:59789"/>
    </ligand>
</feature>
<dbReference type="PANTHER" id="PTHR43648">
    <property type="entry name" value="ELECTRON TRANSFER FLAVOPROTEIN BETA SUBUNIT LYSINE METHYLTRANSFERASE"/>
    <property type="match status" value="1"/>
</dbReference>
<comment type="similarity">
    <text evidence="1 6">Belongs to the methyltransferase superfamily. PrmA family.</text>
</comment>
<dbReference type="InterPro" id="IPR004498">
    <property type="entry name" value="Ribosomal_PrmA_MeTrfase"/>
</dbReference>
<dbReference type="GO" id="GO:0016279">
    <property type="term" value="F:protein-lysine N-methyltransferase activity"/>
    <property type="evidence" value="ECO:0007669"/>
    <property type="project" value="TreeGrafter"/>
</dbReference>
<comment type="function">
    <text evidence="6">Methylates ribosomal protein L11.</text>
</comment>
<keyword evidence="3 6" id="KW-0489">Methyltransferase</keyword>
<evidence type="ECO:0000256" key="1">
    <source>
        <dbReference type="ARBA" id="ARBA00009741"/>
    </source>
</evidence>
<keyword evidence="2 6" id="KW-0963">Cytoplasm</keyword>
<evidence type="ECO:0000313" key="7">
    <source>
        <dbReference type="EMBL" id="SNX29003.1"/>
    </source>
</evidence>
<comment type="catalytic activity">
    <reaction evidence="6">
        <text>L-lysyl-[protein] + 3 S-adenosyl-L-methionine = N(6),N(6),N(6)-trimethyl-L-lysyl-[protein] + 3 S-adenosyl-L-homocysteine + 3 H(+)</text>
        <dbReference type="Rhea" id="RHEA:54192"/>
        <dbReference type="Rhea" id="RHEA-COMP:9752"/>
        <dbReference type="Rhea" id="RHEA-COMP:13826"/>
        <dbReference type="ChEBI" id="CHEBI:15378"/>
        <dbReference type="ChEBI" id="CHEBI:29969"/>
        <dbReference type="ChEBI" id="CHEBI:57856"/>
        <dbReference type="ChEBI" id="CHEBI:59789"/>
        <dbReference type="ChEBI" id="CHEBI:61961"/>
    </reaction>
</comment>
<evidence type="ECO:0000256" key="5">
    <source>
        <dbReference type="ARBA" id="ARBA00022691"/>
    </source>
</evidence>
<organism evidence="7 8">
    <name type="scientific">Polynucleobacter meluiroseus</name>
    <dbReference type="NCBI Taxonomy" id="1938814"/>
    <lineage>
        <taxon>Bacteria</taxon>
        <taxon>Pseudomonadati</taxon>
        <taxon>Pseudomonadota</taxon>
        <taxon>Betaproteobacteria</taxon>
        <taxon>Burkholderiales</taxon>
        <taxon>Burkholderiaceae</taxon>
        <taxon>Polynucleobacter</taxon>
    </lineage>
</organism>
<feature type="binding site" evidence="6">
    <location>
        <position position="180"/>
    </location>
    <ligand>
        <name>S-adenosyl-L-methionine</name>
        <dbReference type="ChEBI" id="CHEBI:59789"/>
    </ligand>
</feature>
<evidence type="ECO:0000313" key="8">
    <source>
        <dbReference type="Proteomes" id="UP000218069"/>
    </source>
</evidence>
<dbReference type="SUPFAM" id="SSF53335">
    <property type="entry name" value="S-adenosyl-L-methionine-dependent methyltransferases"/>
    <property type="match status" value="1"/>
</dbReference>
<reference evidence="8" key="1">
    <citation type="submission" date="2017-08" db="EMBL/GenBank/DDBJ databases">
        <authorList>
            <person name="Varghese N."/>
            <person name="Submissions S."/>
        </authorList>
    </citation>
    <scope>NUCLEOTIDE SEQUENCE [LARGE SCALE GENOMIC DNA]</scope>
    <source>
        <strain evidence="8">AP-Melu-1000-B4</strain>
    </source>
</reference>
<dbReference type="PANTHER" id="PTHR43648:SF1">
    <property type="entry name" value="ELECTRON TRANSFER FLAVOPROTEIN BETA SUBUNIT LYSINE METHYLTRANSFERASE"/>
    <property type="match status" value="1"/>
</dbReference>
<evidence type="ECO:0000256" key="6">
    <source>
        <dbReference type="HAMAP-Rule" id="MF_00735"/>
    </source>
</evidence>
<dbReference type="NCBIfam" id="TIGR00406">
    <property type="entry name" value="prmA"/>
    <property type="match status" value="1"/>
</dbReference>
<accession>A0A240E163</accession>
<feature type="binding site" evidence="6">
    <location>
        <position position="202"/>
    </location>
    <ligand>
        <name>S-adenosyl-L-methionine</name>
        <dbReference type="ChEBI" id="CHEBI:59789"/>
    </ligand>
</feature>
<dbReference type="EC" id="2.1.1.-" evidence="6"/>
<proteinExistence type="inferred from homology"/>
<dbReference type="CDD" id="cd02440">
    <property type="entry name" value="AdoMet_MTases"/>
    <property type="match status" value="1"/>
</dbReference>
<dbReference type="HAMAP" id="MF_00735">
    <property type="entry name" value="Methyltr_PrmA"/>
    <property type="match status" value="1"/>
</dbReference>
<sequence length="514" mass="56347">MSYRELIFTVPAEIAEPLGDALLELGALSVTVEDAAAGGYDENPLYGEPGLSPEVQAWDRSAVTALFNPEIDHSGEANFIPELLASLKESDFHLAQPSEKIVEEQDWVRLTQSQFAPIQIGKRIWVVPSWHEKPTDPNAICLAVDPGLAFGTGSHPTTHLCLLWLEQNGDLENKSLLDYGCGSGILAIAAAKLGCNPVVGTDIDPQAMVAARSNAEINHTLIQFILPNEDAPELAADTKYDIVMANILANPLQVLAPALVNKMRVGGRIVLSGVLARQADEVIATYSQWLKLSVWQESEGWVCLHGELLSAISNEQSNPSHIESIATPQKKRLKLVLLSLFFLVLLVFAEHLSRNSLLPTLATRIDGTSSPIAVSAFSLLQKTDEILCRSLRCINRSVSDFTAWKINSASLAQESSGEPLKIPANQSKLQVEIQNRLAIPVLFPYLELTLTDAEESEIKTIQFSPQEWLPISWQDSHPLFLLRGAPSGESIHSELAFVMPQNTAGYRVRIFYSH</sequence>
<dbReference type="AlphaFoldDB" id="A0A240E163"/>
<dbReference type="InterPro" id="IPR021834">
    <property type="entry name" value="DUF3426"/>
</dbReference>
<gene>
    <name evidence="6" type="primary">prmA</name>
    <name evidence="7" type="ORF">SAMN06295945_1365</name>
</gene>
<dbReference type="EMBL" id="OANS01000003">
    <property type="protein sequence ID" value="SNX29003.1"/>
    <property type="molecule type" value="Genomic_DNA"/>
</dbReference>
<keyword evidence="7" id="KW-0689">Ribosomal protein</keyword>
<keyword evidence="4 6" id="KW-0808">Transferase</keyword>
<evidence type="ECO:0000256" key="3">
    <source>
        <dbReference type="ARBA" id="ARBA00022603"/>
    </source>
</evidence>
<dbReference type="Pfam" id="PF11906">
    <property type="entry name" value="DUF3426"/>
    <property type="match status" value="1"/>
</dbReference>
<dbReference type="InterPro" id="IPR050078">
    <property type="entry name" value="Ribosomal_L11_MeTrfase_PrmA"/>
</dbReference>
<protein>
    <recommendedName>
        <fullName evidence="6">Ribosomal protein L11 methyltransferase</fullName>
        <shortName evidence="6">L11 Mtase</shortName>
        <ecNumber evidence="6">2.1.1.-</ecNumber>
    </recommendedName>
</protein>
<dbReference type="Proteomes" id="UP000218069">
    <property type="component" value="Unassembled WGS sequence"/>
</dbReference>
<dbReference type="GO" id="GO:0005829">
    <property type="term" value="C:cytosol"/>
    <property type="evidence" value="ECO:0007669"/>
    <property type="project" value="TreeGrafter"/>
</dbReference>
<dbReference type="OrthoDB" id="9785995at2"/>
<name>A0A240E163_9BURK</name>
<evidence type="ECO:0000256" key="2">
    <source>
        <dbReference type="ARBA" id="ARBA00022490"/>
    </source>
</evidence>
<evidence type="ECO:0000256" key="4">
    <source>
        <dbReference type="ARBA" id="ARBA00022679"/>
    </source>
</evidence>
<dbReference type="GO" id="GO:0032259">
    <property type="term" value="P:methylation"/>
    <property type="evidence" value="ECO:0007669"/>
    <property type="project" value="UniProtKB-KW"/>
</dbReference>
<dbReference type="Gene3D" id="3.40.50.150">
    <property type="entry name" value="Vaccinia Virus protein VP39"/>
    <property type="match status" value="1"/>
</dbReference>
<keyword evidence="8" id="KW-1185">Reference proteome</keyword>
<keyword evidence="5 6" id="KW-0949">S-adenosyl-L-methionine</keyword>
<keyword evidence="7" id="KW-0687">Ribonucleoprotein</keyword>
<dbReference type="Pfam" id="PF06325">
    <property type="entry name" value="PrmA"/>
    <property type="match status" value="1"/>
</dbReference>
<comment type="subcellular location">
    <subcellularLocation>
        <location evidence="6">Cytoplasm</location>
    </subcellularLocation>
</comment>